<feature type="transmembrane region" description="Helical" evidence="4">
    <location>
        <begin position="24"/>
        <end position="44"/>
    </location>
</feature>
<dbReference type="SUPFAM" id="SSF111369">
    <property type="entry name" value="HlyD-like secretion proteins"/>
    <property type="match status" value="2"/>
</dbReference>
<dbReference type="Gene3D" id="1.10.287.470">
    <property type="entry name" value="Helix hairpin bin"/>
    <property type="match status" value="1"/>
</dbReference>
<dbReference type="Gene3D" id="2.40.50.100">
    <property type="match status" value="2"/>
</dbReference>
<keyword evidence="4" id="KW-0472">Membrane</keyword>
<reference evidence="6" key="1">
    <citation type="submission" date="2023-07" db="EMBL/GenBank/DDBJ databases">
        <title>Genomic Encyclopedia of Type Strains, Phase IV (KMG-IV): sequencing the most valuable type-strain genomes for metagenomic binning, comparative biology and taxonomic classification.</title>
        <authorList>
            <person name="Goeker M."/>
        </authorList>
    </citation>
    <scope>NUCLEOTIDE SEQUENCE</scope>
    <source>
        <strain evidence="6">DSM 24202</strain>
    </source>
</reference>
<comment type="caution">
    <text evidence="6">The sequence shown here is derived from an EMBL/GenBank/DDBJ whole genome shotgun (WGS) entry which is preliminary data.</text>
</comment>
<dbReference type="Proteomes" id="UP001238163">
    <property type="component" value="Unassembled WGS sequence"/>
</dbReference>
<dbReference type="AlphaFoldDB" id="A0AAE4ANK9"/>
<proteinExistence type="predicted"/>
<feature type="coiled-coil region" evidence="3">
    <location>
        <begin position="94"/>
        <end position="164"/>
    </location>
</feature>
<dbReference type="EMBL" id="JAUSVL010000001">
    <property type="protein sequence ID" value="MDQ0288477.1"/>
    <property type="molecule type" value="Genomic_DNA"/>
</dbReference>
<evidence type="ECO:0000313" key="6">
    <source>
        <dbReference type="EMBL" id="MDQ0288477.1"/>
    </source>
</evidence>
<dbReference type="Pfam" id="PF25973">
    <property type="entry name" value="BSH_CzcB"/>
    <property type="match status" value="1"/>
</dbReference>
<keyword evidence="2 3" id="KW-0175">Coiled coil</keyword>
<dbReference type="InterPro" id="IPR050465">
    <property type="entry name" value="UPF0194_transport"/>
</dbReference>
<dbReference type="PANTHER" id="PTHR32347">
    <property type="entry name" value="EFFLUX SYSTEM COMPONENT YKNX-RELATED"/>
    <property type="match status" value="1"/>
</dbReference>
<dbReference type="PANTHER" id="PTHR32347:SF23">
    <property type="entry name" value="BLL5650 PROTEIN"/>
    <property type="match status" value="1"/>
</dbReference>
<protein>
    <submittedName>
        <fullName evidence="6">Multidrug resistance efflux pump</fullName>
    </submittedName>
</protein>
<keyword evidence="7" id="KW-1185">Reference proteome</keyword>
<organism evidence="6 7">
    <name type="scientific">Oligosphaera ethanolica</name>
    <dbReference type="NCBI Taxonomy" id="760260"/>
    <lineage>
        <taxon>Bacteria</taxon>
        <taxon>Pseudomonadati</taxon>
        <taxon>Lentisphaerota</taxon>
        <taxon>Oligosphaeria</taxon>
        <taxon>Oligosphaerales</taxon>
        <taxon>Oligosphaeraceae</taxon>
        <taxon>Oligosphaera</taxon>
    </lineage>
</organism>
<keyword evidence="4" id="KW-0812">Transmembrane</keyword>
<dbReference type="GO" id="GO:0030313">
    <property type="term" value="C:cell envelope"/>
    <property type="evidence" value="ECO:0007669"/>
    <property type="project" value="UniProtKB-SubCell"/>
</dbReference>
<gene>
    <name evidence="6" type="ORF">J3R75_000584</name>
</gene>
<name>A0AAE4ANK9_9BACT</name>
<evidence type="ECO:0000256" key="4">
    <source>
        <dbReference type="SAM" id="Phobius"/>
    </source>
</evidence>
<evidence type="ECO:0000259" key="5">
    <source>
        <dbReference type="Pfam" id="PF25973"/>
    </source>
</evidence>
<feature type="coiled-coil region" evidence="3">
    <location>
        <begin position="201"/>
        <end position="235"/>
    </location>
</feature>
<dbReference type="InterPro" id="IPR058647">
    <property type="entry name" value="BSH_CzcB-like"/>
</dbReference>
<sequence length="369" mass="42119">MGDLRTTIGENIPLPRRDARRRRILYAVLALGVIGGIIYIGAIIKIDRYTLAAGYVQTDEYAEVRPPVTGTVSKIFVFSGDKVKAGDLLVQLNAEEEEATLAETRSRLSRLQVNLERRKAEMDIDLERRSVDLDEQKRDHANNLAVAELQLRNAQTKLALTQELVDKGLKAANNLEDDKLKEQLARVNLTAFQQKSFTVYEELLKRDRQKYNRELAALDEEINAMEDAVRRAEARLRTRQVRAPIDGVVVRYEFVVGELLQPATVIYEIFGGDTNTLKLRINERYSTKVAVGQKYKARLNSFRSLNRVYFHGTVQYMRSVIQAEGEATYRVIYCSFDPGDRLIPPGATAEARIYYGQSCLWFYLFNIDL</sequence>
<keyword evidence="4" id="KW-1133">Transmembrane helix</keyword>
<evidence type="ECO:0000256" key="3">
    <source>
        <dbReference type="SAM" id="Coils"/>
    </source>
</evidence>
<evidence type="ECO:0000256" key="2">
    <source>
        <dbReference type="ARBA" id="ARBA00023054"/>
    </source>
</evidence>
<dbReference type="RefSeq" id="WP_307259805.1">
    <property type="nucleotide sequence ID" value="NZ_JAUSVL010000001.1"/>
</dbReference>
<evidence type="ECO:0000313" key="7">
    <source>
        <dbReference type="Proteomes" id="UP001238163"/>
    </source>
</evidence>
<accession>A0AAE4ANK9</accession>
<dbReference type="PRINTS" id="PR01490">
    <property type="entry name" value="RTXTOXIND"/>
</dbReference>
<evidence type="ECO:0000256" key="1">
    <source>
        <dbReference type="ARBA" id="ARBA00004196"/>
    </source>
</evidence>
<comment type="subcellular location">
    <subcellularLocation>
        <location evidence="1">Cell envelope</location>
    </subcellularLocation>
</comment>
<feature type="domain" description="CzcB-like barrel-sandwich hybrid" evidence="5">
    <location>
        <begin position="62"/>
        <end position="269"/>
    </location>
</feature>
<dbReference type="Gene3D" id="2.40.30.170">
    <property type="match status" value="1"/>
</dbReference>